<dbReference type="GO" id="GO:0140566">
    <property type="term" value="F:histone reader activity"/>
    <property type="evidence" value="ECO:0007669"/>
    <property type="project" value="InterPro"/>
</dbReference>
<sequence>MTEKATLTTSERAHIKSPKEERNVKPNLQKPVQQSFSPKEKATASTCESTTIKSPQEEKSLKPNLQQHVVQESFSPKGKATLPTCEKAHIKSLKEGRNVKINLQQPVVQHTVGPKEKDVLHFQNRGNATQSVMSSRVGGTHLEREMKTTKNELLHPPKEDISRHIEELPNNLKKDEKTKTISGTKIGCKNHAADVEACRSGAGNPNRTSGSPVSEMHDPYTPALNSYWKGCFYLPNGSQKFNEAFSAHPPSRVHYKVYETVKKMPESIYFQLVSNHDIRADIFPADRDDIGLYFFPMFSRRSENDVSIIDFMWRNNLVMKSNVEGLELFVLSSLVLPSHAQEYQGNYFLWGVFRGPKTAMKVADKPALIAVKREPCYDDDDDDVPPGFKRICKP</sequence>
<evidence type="ECO:0000259" key="7">
    <source>
        <dbReference type="Pfam" id="PF23121"/>
    </source>
</evidence>
<evidence type="ECO:0000256" key="3">
    <source>
        <dbReference type="ARBA" id="ARBA00022833"/>
    </source>
</evidence>
<dbReference type="InterPro" id="IPR056280">
    <property type="entry name" value="AIPP2-like_SPOC"/>
</dbReference>
<keyword evidence="3" id="KW-0862">Zinc</keyword>
<keyword evidence="2" id="KW-0863">Zinc-finger</keyword>
<evidence type="ECO:0000256" key="4">
    <source>
        <dbReference type="ARBA" id="ARBA00023015"/>
    </source>
</evidence>
<organism evidence="8 9">
    <name type="scientific">Ambrosia artemisiifolia</name>
    <name type="common">Common ragweed</name>
    <dbReference type="NCBI Taxonomy" id="4212"/>
    <lineage>
        <taxon>Eukaryota</taxon>
        <taxon>Viridiplantae</taxon>
        <taxon>Streptophyta</taxon>
        <taxon>Embryophyta</taxon>
        <taxon>Tracheophyta</taxon>
        <taxon>Spermatophyta</taxon>
        <taxon>Magnoliopsida</taxon>
        <taxon>eudicotyledons</taxon>
        <taxon>Gunneridae</taxon>
        <taxon>Pentapetalae</taxon>
        <taxon>asterids</taxon>
        <taxon>campanulids</taxon>
        <taxon>Asterales</taxon>
        <taxon>Asteraceae</taxon>
        <taxon>Asteroideae</taxon>
        <taxon>Heliantheae alliance</taxon>
        <taxon>Heliantheae</taxon>
        <taxon>Ambrosia</taxon>
    </lineage>
</organism>
<evidence type="ECO:0000256" key="6">
    <source>
        <dbReference type="SAM" id="MobiDB-lite"/>
    </source>
</evidence>
<dbReference type="PANTHER" id="PTHR33304:SF36">
    <property type="entry name" value="GB|AAF26970.1-RELATED"/>
    <property type="match status" value="1"/>
</dbReference>
<dbReference type="Pfam" id="PF23121">
    <property type="entry name" value="SPOC_AIPP2"/>
    <property type="match status" value="1"/>
</dbReference>
<evidence type="ECO:0000256" key="5">
    <source>
        <dbReference type="ARBA" id="ARBA00023163"/>
    </source>
</evidence>
<reference evidence="8" key="1">
    <citation type="submission" date="2022-06" db="EMBL/GenBank/DDBJ databases">
        <title>Uncovering the hologenomic basis of an extraordinary plant invasion.</title>
        <authorList>
            <person name="Bieker V.C."/>
            <person name="Martin M.D."/>
            <person name="Gilbert T."/>
            <person name="Hodgins K."/>
            <person name="Battlay P."/>
            <person name="Petersen B."/>
            <person name="Wilson J."/>
        </authorList>
    </citation>
    <scope>NUCLEOTIDE SEQUENCE</scope>
    <source>
        <strain evidence="8">AA19_3_7</strain>
        <tissue evidence="8">Leaf</tissue>
    </source>
</reference>
<dbReference type="GO" id="GO:0034244">
    <property type="term" value="P:negative regulation of transcription elongation by RNA polymerase II"/>
    <property type="evidence" value="ECO:0007669"/>
    <property type="project" value="InterPro"/>
</dbReference>
<comment type="caution">
    <text evidence="8">The sequence shown here is derived from an EMBL/GenBank/DDBJ whole genome shotgun (WGS) entry which is preliminary data.</text>
</comment>
<accession>A0AAD5GU14</accession>
<dbReference type="AlphaFoldDB" id="A0AAD5GU14"/>
<dbReference type="Proteomes" id="UP001206925">
    <property type="component" value="Unassembled WGS sequence"/>
</dbReference>
<dbReference type="PANTHER" id="PTHR33304">
    <property type="match status" value="1"/>
</dbReference>
<keyword evidence="9" id="KW-1185">Reference proteome</keyword>
<dbReference type="InterPro" id="IPR049914">
    <property type="entry name" value="PHD1-3/5-6"/>
</dbReference>
<keyword evidence="1" id="KW-0479">Metal-binding</keyword>
<feature type="region of interest" description="Disordered" evidence="6">
    <location>
        <begin position="1"/>
        <end position="63"/>
    </location>
</feature>
<dbReference type="EMBL" id="JAMZMK010005817">
    <property type="protein sequence ID" value="KAI7751798.1"/>
    <property type="molecule type" value="Genomic_DNA"/>
</dbReference>
<feature type="compositionally biased region" description="Polar residues" evidence="6">
    <location>
        <begin position="30"/>
        <end position="54"/>
    </location>
</feature>
<feature type="compositionally biased region" description="Polar residues" evidence="6">
    <location>
        <begin position="1"/>
        <end position="10"/>
    </location>
</feature>
<name>A0AAD5GU14_AMBAR</name>
<gene>
    <name evidence="8" type="ORF">M8C21_024743</name>
</gene>
<feature type="compositionally biased region" description="Basic and acidic residues" evidence="6">
    <location>
        <begin position="11"/>
        <end position="24"/>
    </location>
</feature>
<evidence type="ECO:0000256" key="1">
    <source>
        <dbReference type="ARBA" id="ARBA00022723"/>
    </source>
</evidence>
<evidence type="ECO:0000313" key="9">
    <source>
        <dbReference type="Proteomes" id="UP001206925"/>
    </source>
</evidence>
<evidence type="ECO:0000256" key="2">
    <source>
        <dbReference type="ARBA" id="ARBA00022771"/>
    </source>
</evidence>
<keyword evidence="5" id="KW-0804">Transcription</keyword>
<dbReference type="GO" id="GO:0008270">
    <property type="term" value="F:zinc ion binding"/>
    <property type="evidence" value="ECO:0007669"/>
    <property type="project" value="UniProtKB-KW"/>
</dbReference>
<protein>
    <recommendedName>
        <fullName evidence="7">AIPP2-like SPOC-like domain-containing protein</fullName>
    </recommendedName>
</protein>
<keyword evidence="4" id="KW-0805">Transcription regulation</keyword>
<feature type="domain" description="AIPP2-like SPOC-like" evidence="7">
    <location>
        <begin position="228"/>
        <end position="353"/>
    </location>
</feature>
<evidence type="ECO:0000313" key="8">
    <source>
        <dbReference type="EMBL" id="KAI7751798.1"/>
    </source>
</evidence>
<proteinExistence type="predicted"/>